<keyword evidence="3 7" id="KW-0812">Transmembrane</keyword>
<feature type="domain" description="Man1/Src1-like C-terminal" evidence="8">
    <location>
        <begin position="205"/>
        <end position="520"/>
    </location>
</feature>
<protein>
    <submittedName>
        <fullName evidence="10">Man1-Src1p-C-terminal domain-containing protein</fullName>
    </submittedName>
</protein>
<dbReference type="PANTHER" id="PTHR47808:SF2">
    <property type="entry name" value="LEM DOMAIN-CONTAINING PROTEIN 2"/>
    <property type="match status" value="1"/>
</dbReference>
<keyword evidence="5 7" id="KW-0472">Membrane</keyword>
<sequence>MDVPDALYYLDEGFPPRSLRRYQLKTILQQHDIEVPSSLKRADMVALFQKHVLSRREELIREYKMDHGIADVPTEHNDNGMQDQVLASPSKKRSTTFTTKDATTLEATTPKTKSMPKQVAMADVTVNYQEDDDEEYTESESELEYSEEEYINDADEPVDKAEVAWLLRDTEYANKTSTERAMDTVQNYWGILQPLLQVFYIVIVLLVVGSSAMIIISRNKNGYCNSNHLIQEETPSPIAKFLSLSSSCIPCPDHGVCVDGELTCNGLYKRRRALYNPFGLLPVSDECIQDSAIGRAVARAEKRIKSALAYRQGQHACDYITRFGTDEGLSMVHTKASDIREVVEELYRTQSKWSREQLKQVLDNAFLSLATDPKIHYWEIDGEPYFGTERASFSAYCRVRMFLAEASPRAKQIIVAILAGIPIVSFAVYNHMWQTRVQQQTQAKVSEVITQLKEQLEKHLKDPDNTEPGLAVTQLRVNLTDVNKPGSVEEWRRIAEGVQAHPQIRRSFREVAGEPCEYWELTH</sequence>
<dbReference type="Gene3D" id="1.10.10.1180">
    <property type="entry name" value="MAN1, winged-helix domain"/>
    <property type="match status" value="1"/>
</dbReference>
<name>A0AAD5KGZ0_9FUNG</name>
<dbReference type="GO" id="GO:0005783">
    <property type="term" value="C:endoplasmic reticulum"/>
    <property type="evidence" value="ECO:0007669"/>
    <property type="project" value="TreeGrafter"/>
</dbReference>
<dbReference type="Pfam" id="PF12949">
    <property type="entry name" value="HeH"/>
    <property type="match status" value="1"/>
</dbReference>
<comment type="subcellular location">
    <subcellularLocation>
        <location evidence="1">Nucleus inner membrane</location>
    </subcellularLocation>
</comment>
<keyword evidence="6" id="KW-0539">Nucleus</keyword>
<evidence type="ECO:0000256" key="3">
    <source>
        <dbReference type="ARBA" id="ARBA00022692"/>
    </source>
</evidence>
<feature type="domain" description="HeH/LEM" evidence="9">
    <location>
        <begin position="16"/>
        <end position="50"/>
    </location>
</feature>
<dbReference type="PANTHER" id="PTHR47808">
    <property type="entry name" value="INNER NUCLEAR MEMBRANE PROTEIN HEH2-RELATED"/>
    <property type="match status" value="1"/>
</dbReference>
<dbReference type="InterPro" id="IPR018996">
    <property type="entry name" value="Man1/Src1-like_C"/>
</dbReference>
<dbReference type="InterPro" id="IPR025856">
    <property type="entry name" value="HeH/LEM_domain"/>
</dbReference>
<dbReference type="Proteomes" id="UP001209540">
    <property type="component" value="Unassembled WGS sequence"/>
</dbReference>
<evidence type="ECO:0000256" key="6">
    <source>
        <dbReference type="ARBA" id="ARBA00023242"/>
    </source>
</evidence>
<keyword evidence="2" id="KW-0597">Phosphoprotein</keyword>
<evidence type="ECO:0000256" key="1">
    <source>
        <dbReference type="ARBA" id="ARBA00004540"/>
    </source>
</evidence>
<evidence type="ECO:0000259" key="8">
    <source>
        <dbReference type="Pfam" id="PF09402"/>
    </source>
</evidence>
<dbReference type="Pfam" id="PF09402">
    <property type="entry name" value="MSC"/>
    <property type="match status" value="1"/>
</dbReference>
<keyword evidence="4 7" id="KW-1133">Transmembrane helix</keyword>
<dbReference type="GO" id="GO:0071763">
    <property type="term" value="P:nuclear membrane organization"/>
    <property type="evidence" value="ECO:0007669"/>
    <property type="project" value="TreeGrafter"/>
</dbReference>
<feature type="transmembrane region" description="Helical" evidence="7">
    <location>
        <begin position="413"/>
        <end position="433"/>
    </location>
</feature>
<reference evidence="10" key="2">
    <citation type="submission" date="2023-02" db="EMBL/GenBank/DDBJ databases">
        <authorList>
            <consortium name="DOE Joint Genome Institute"/>
            <person name="Mondo S.J."/>
            <person name="Chang Y."/>
            <person name="Wang Y."/>
            <person name="Ahrendt S."/>
            <person name="Andreopoulos W."/>
            <person name="Barry K."/>
            <person name="Beard J."/>
            <person name="Benny G.L."/>
            <person name="Blankenship S."/>
            <person name="Bonito G."/>
            <person name="Cuomo C."/>
            <person name="Desiro A."/>
            <person name="Gervers K.A."/>
            <person name="Hundley H."/>
            <person name="Kuo A."/>
            <person name="LaButti K."/>
            <person name="Lang B.F."/>
            <person name="Lipzen A."/>
            <person name="O'Donnell K."/>
            <person name="Pangilinan J."/>
            <person name="Reynolds N."/>
            <person name="Sandor L."/>
            <person name="Smith M.W."/>
            <person name="Tsang A."/>
            <person name="Grigoriev I.V."/>
            <person name="Stajich J.E."/>
            <person name="Spatafora J.W."/>
        </authorList>
    </citation>
    <scope>NUCLEOTIDE SEQUENCE</scope>
    <source>
        <strain evidence="10">RSA 2281</strain>
    </source>
</reference>
<dbReference type="CDD" id="cd12935">
    <property type="entry name" value="LEM_like"/>
    <property type="match status" value="1"/>
</dbReference>
<reference evidence="10" key="1">
    <citation type="journal article" date="2022" name="IScience">
        <title>Evolution of zygomycete secretomes and the origins of terrestrial fungal ecologies.</title>
        <authorList>
            <person name="Chang Y."/>
            <person name="Wang Y."/>
            <person name="Mondo S."/>
            <person name="Ahrendt S."/>
            <person name="Andreopoulos W."/>
            <person name="Barry K."/>
            <person name="Beard J."/>
            <person name="Benny G.L."/>
            <person name="Blankenship S."/>
            <person name="Bonito G."/>
            <person name="Cuomo C."/>
            <person name="Desiro A."/>
            <person name="Gervers K.A."/>
            <person name="Hundley H."/>
            <person name="Kuo A."/>
            <person name="LaButti K."/>
            <person name="Lang B.F."/>
            <person name="Lipzen A."/>
            <person name="O'Donnell K."/>
            <person name="Pangilinan J."/>
            <person name="Reynolds N."/>
            <person name="Sandor L."/>
            <person name="Smith M.E."/>
            <person name="Tsang A."/>
            <person name="Grigoriev I.V."/>
            <person name="Stajich J.E."/>
            <person name="Spatafora J.W."/>
        </authorList>
    </citation>
    <scope>NUCLEOTIDE SEQUENCE</scope>
    <source>
        <strain evidence="10">RSA 2281</strain>
    </source>
</reference>
<evidence type="ECO:0000256" key="5">
    <source>
        <dbReference type="ARBA" id="ARBA00023136"/>
    </source>
</evidence>
<accession>A0AAD5KGZ0</accession>
<evidence type="ECO:0000313" key="10">
    <source>
        <dbReference type="EMBL" id="KAI9270654.1"/>
    </source>
</evidence>
<dbReference type="InterPro" id="IPR041885">
    <property type="entry name" value="MAN1_winged_helix_dom"/>
</dbReference>
<proteinExistence type="predicted"/>
<dbReference type="GO" id="GO:0034399">
    <property type="term" value="C:nuclear periphery"/>
    <property type="evidence" value="ECO:0007669"/>
    <property type="project" value="TreeGrafter"/>
</dbReference>
<dbReference type="EMBL" id="JAIXMP010000007">
    <property type="protein sequence ID" value="KAI9270654.1"/>
    <property type="molecule type" value="Genomic_DNA"/>
</dbReference>
<comment type="caution">
    <text evidence="10">The sequence shown here is derived from an EMBL/GenBank/DDBJ whole genome shotgun (WGS) entry which is preliminary data.</text>
</comment>
<evidence type="ECO:0000259" key="9">
    <source>
        <dbReference type="Pfam" id="PF12949"/>
    </source>
</evidence>
<evidence type="ECO:0000256" key="2">
    <source>
        <dbReference type="ARBA" id="ARBA00022553"/>
    </source>
</evidence>
<organism evidence="10 11">
    <name type="scientific">Phascolomyces articulosus</name>
    <dbReference type="NCBI Taxonomy" id="60185"/>
    <lineage>
        <taxon>Eukaryota</taxon>
        <taxon>Fungi</taxon>
        <taxon>Fungi incertae sedis</taxon>
        <taxon>Mucoromycota</taxon>
        <taxon>Mucoromycotina</taxon>
        <taxon>Mucoromycetes</taxon>
        <taxon>Mucorales</taxon>
        <taxon>Lichtheimiaceae</taxon>
        <taxon>Phascolomyces</taxon>
    </lineage>
</organism>
<evidence type="ECO:0000256" key="4">
    <source>
        <dbReference type="ARBA" id="ARBA00022989"/>
    </source>
</evidence>
<dbReference type="GO" id="GO:0003682">
    <property type="term" value="F:chromatin binding"/>
    <property type="evidence" value="ECO:0007669"/>
    <property type="project" value="InterPro"/>
</dbReference>
<evidence type="ECO:0000256" key="7">
    <source>
        <dbReference type="SAM" id="Phobius"/>
    </source>
</evidence>
<gene>
    <name evidence="10" type="ORF">BDA99DRAFT_325902</name>
</gene>
<dbReference type="InterPro" id="IPR044780">
    <property type="entry name" value="Heh2/Src1"/>
</dbReference>
<dbReference type="AlphaFoldDB" id="A0AAD5KGZ0"/>
<evidence type="ECO:0000313" key="11">
    <source>
        <dbReference type="Proteomes" id="UP001209540"/>
    </source>
</evidence>
<feature type="transmembrane region" description="Helical" evidence="7">
    <location>
        <begin position="195"/>
        <end position="216"/>
    </location>
</feature>
<keyword evidence="11" id="KW-1185">Reference proteome</keyword>
<dbReference type="GO" id="GO:0005637">
    <property type="term" value="C:nuclear inner membrane"/>
    <property type="evidence" value="ECO:0007669"/>
    <property type="project" value="UniProtKB-SubCell"/>
</dbReference>